<dbReference type="SUPFAM" id="SSF46689">
    <property type="entry name" value="Homeodomain-like"/>
    <property type="match status" value="1"/>
</dbReference>
<dbReference type="AlphaFoldDB" id="A0A238ZJL5"/>
<gene>
    <name evidence="2" type="ORF">SAMN06265376_103270</name>
</gene>
<accession>A0A238ZJL5</accession>
<dbReference type="InterPro" id="IPR041673">
    <property type="entry name" value="TetR_C_23"/>
</dbReference>
<dbReference type="GO" id="GO:0003677">
    <property type="term" value="F:DNA binding"/>
    <property type="evidence" value="ECO:0007669"/>
    <property type="project" value="UniProtKB-KW"/>
</dbReference>
<dbReference type="RefSeq" id="WP_089371594.1">
    <property type="nucleotide sequence ID" value="NZ_BMEP01000001.1"/>
</dbReference>
<dbReference type="SUPFAM" id="SSF48498">
    <property type="entry name" value="Tetracyclin repressor-like, C-terminal domain"/>
    <property type="match status" value="1"/>
</dbReference>
<evidence type="ECO:0000313" key="3">
    <source>
        <dbReference type="Proteomes" id="UP000198379"/>
    </source>
</evidence>
<organism evidence="2 3">
    <name type="scientific">Dokdonia pacifica</name>
    <dbReference type="NCBI Taxonomy" id="1627892"/>
    <lineage>
        <taxon>Bacteria</taxon>
        <taxon>Pseudomonadati</taxon>
        <taxon>Bacteroidota</taxon>
        <taxon>Flavobacteriia</taxon>
        <taxon>Flavobacteriales</taxon>
        <taxon>Flavobacteriaceae</taxon>
        <taxon>Dokdonia</taxon>
    </lineage>
</organism>
<reference evidence="2 3" key="1">
    <citation type="submission" date="2017-06" db="EMBL/GenBank/DDBJ databases">
        <authorList>
            <person name="Kim H.J."/>
            <person name="Triplett B.A."/>
        </authorList>
    </citation>
    <scope>NUCLEOTIDE SEQUENCE [LARGE SCALE GENOMIC DNA]</scope>
    <source>
        <strain evidence="2 3">DSM 25597</strain>
    </source>
</reference>
<dbReference type="InterPro" id="IPR009057">
    <property type="entry name" value="Homeodomain-like_sf"/>
</dbReference>
<sequence length="227" mass="26385">MATAKKTTKKKITATDIISKYMDHVLEHGKTPVTIYKFCKDIKCTETEFYEHFGSFEGLKQHIWIALYESTVATLHKDKDFENYPNKDKMLSFFYTMFGNLTANRSYVLFVLKEHAMPLKNLEQLKELRIKIRHFATSLIEEGNESKAYKITKNPVQLFSEGAWIQFLFLLKYWMSDNSAGFEKTDVAIEKSVKAIFDVFETTPLESIIDFGKFIVKENFAFAKSNS</sequence>
<feature type="domain" description="Tetracyclin repressor-like C-terminal" evidence="1">
    <location>
        <begin position="89"/>
        <end position="215"/>
    </location>
</feature>
<evidence type="ECO:0000313" key="2">
    <source>
        <dbReference type="EMBL" id="SNR83251.1"/>
    </source>
</evidence>
<dbReference type="InterPro" id="IPR036271">
    <property type="entry name" value="Tet_transcr_reg_TetR-rel_C_sf"/>
</dbReference>
<keyword evidence="2" id="KW-0238">DNA-binding</keyword>
<proteinExistence type="predicted"/>
<keyword evidence="3" id="KW-1185">Reference proteome</keyword>
<dbReference type="Pfam" id="PF17931">
    <property type="entry name" value="TetR_C_23"/>
    <property type="match status" value="1"/>
</dbReference>
<protein>
    <submittedName>
        <fullName evidence="2">DNA-binding transcriptional regulator, AcrR family</fullName>
    </submittedName>
</protein>
<dbReference type="OrthoDB" id="977687at2"/>
<dbReference type="EMBL" id="FZNY01000003">
    <property type="protein sequence ID" value="SNR83251.1"/>
    <property type="molecule type" value="Genomic_DNA"/>
</dbReference>
<name>A0A238ZJL5_9FLAO</name>
<dbReference type="Gene3D" id="1.10.357.10">
    <property type="entry name" value="Tetracycline Repressor, domain 2"/>
    <property type="match status" value="1"/>
</dbReference>
<evidence type="ECO:0000259" key="1">
    <source>
        <dbReference type="Pfam" id="PF17931"/>
    </source>
</evidence>
<dbReference type="Proteomes" id="UP000198379">
    <property type="component" value="Unassembled WGS sequence"/>
</dbReference>